<dbReference type="SUPFAM" id="SSF50447">
    <property type="entry name" value="Translation proteins"/>
    <property type="match status" value="1"/>
</dbReference>
<dbReference type="InterPro" id="IPR035649">
    <property type="entry name" value="EFG_V"/>
</dbReference>
<keyword evidence="4" id="KW-0648">Protein biosynthesis</keyword>
<dbReference type="Proteomes" id="UP000662200">
    <property type="component" value="Unassembled WGS sequence"/>
</dbReference>
<dbReference type="Pfam" id="PF03764">
    <property type="entry name" value="EFG_IV"/>
    <property type="match status" value="1"/>
</dbReference>
<dbReference type="InterPro" id="IPR027417">
    <property type="entry name" value="P-loop_NTPase"/>
</dbReference>
<dbReference type="PROSITE" id="PS51722">
    <property type="entry name" value="G_TR_2"/>
    <property type="match status" value="1"/>
</dbReference>
<gene>
    <name evidence="4" type="primary">fusA</name>
    <name evidence="4" type="ORF">GCM10010124_17710</name>
</gene>
<dbReference type="Pfam" id="PF22042">
    <property type="entry name" value="EF-G_D2"/>
    <property type="match status" value="1"/>
</dbReference>
<dbReference type="SUPFAM" id="SSF54211">
    <property type="entry name" value="Ribosomal protein S5 domain 2-like"/>
    <property type="match status" value="1"/>
</dbReference>
<keyword evidence="5" id="KW-1185">Reference proteome</keyword>
<dbReference type="InterPro" id="IPR047872">
    <property type="entry name" value="EFG_IV"/>
</dbReference>
<dbReference type="GO" id="GO:0003924">
    <property type="term" value="F:GTPase activity"/>
    <property type="evidence" value="ECO:0007669"/>
    <property type="project" value="InterPro"/>
</dbReference>
<evidence type="ECO:0000256" key="1">
    <source>
        <dbReference type="ARBA" id="ARBA00022741"/>
    </source>
</evidence>
<name>A0A8J3BQ89_9ACTN</name>
<dbReference type="PANTHER" id="PTHR43261:SF6">
    <property type="entry name" value="ELONGATION FACTOR G-LIKE PROTEIN"/>
    <property type="match status" value="1"/>
</dbReference>
<dbReference type="InterPro" id="IPR053905">
    <property type="entry name" value="EF-G-like_DII"/>
</dbReference>
<dbReference type="CDD" id="cd01434">
    <property type="entry name" value="EFG_mtEFG1_IV"/>
    <property type="match status" value="1"/>
</dbReference>
<dbReference type="NCBIfam" id="NF009381">
    <property type="entry name" value="PRK12740.1-5"/>
    <property type="match status" value="1"/>
</dbReference>
<dbReference type="CDD" id="cd03713">
    <property type="entry name" value="EFG_mtEFG_C"/>
    <property type="match status" value="1"/>
</dbReference>
<dbReference type="GO" id="GO:0003746">
    <property type="term" value="F:translation elongation factor activity"/>
    <property type="evidence" value="ECO:0007669"/>
    <property type="project" value="UniProtKB-KW"/>
</dbReference>
<dbReference type="Gene3D" id="3.30.230.10">
    <property type="match status" value="1"/>
</dbReference>
<dbReference type="NCBIfam" id="TIGR00231">
    <property type="entry name" value="small_GTP"/>
    <property type="match status" value="1"/>
</dbReference>
<dbReference type="Gene3D" id="2.40.30.10">
    <property type="entry name" value="Translation factors"/>
    <property type="match status" value="1"/>
</dbReference>
<dbReference type="Pfam" id="PF00009">
    <property type="entry name" value="GTP_EFTU"/>
    <property type="match status" value="1"/>
</dbReference>
<feature type="domain" description="Tr-type G" evidence="3">
    <location>
        <begin position="21"/>
        <end position="296"/>
    </location>
</feature>
<dbReference type="AlphaFoldDB" id="A0A8J3BQ89"/>
<dbReference type="SUPFAM" id="SSF54980">
    <property type="entry name" value="EF-G C-terminal domain-like"/>
    <property type="match status" value="2"/>
</dbReference>
<dbReference type="EMBL" id="BMQC01000005">
    <property type="protein sequence ID" value="GGK25613.1"/>
    <property type="molecule type" value="Genomic_DNA"/>
</dbReference>
<dbReference type="InterPro" id="IPR020568">
    <property type="entry name" value="Ribosomal_Su5_D2-typ_SF"/>
</dbReference>
<accession>A0A8J3BQ89</accession>
<evidence type="ECO:0000313" key="4">
    <source>
        <dbReference type="EMBL" id="GGK25613.1"/>
    </source>
</evidence>
<dbReference type="SMART" id="SM00889">
    <property type="entry name" value="EFG_IV"/>
    <property type="match status" value="1"/>
</dbReference>
<sequence length="706" mass="72116">MAQKGSDRVAAGPAPTADGPAAIRNVAVVGHSGAGKTTLVEALLVAAGAIARAGDVAVGGTVCGSDPASVAQGRSTTLCCAPLRHGDVKINLLDTPGYADFVGELRAGLRAADAALFVVSAAEGVDIATATLWQECAAVGMPRAIAVTRLDHPRADYDDTVALCQRILGGEDAADAVLPLSLLLPGDDVLHLLAGRVRAPGTGGGPRERAATDAELSAAAEARGQLLEAIIAESEDEGLMDRYLAGEAMDPAVVLADLERAVARGHFYPVVPVCAGTGLGLGALLDLLATGFPSPLEHGSPAVTTPAGAPCPALACDPAGPLAAEVVKSTVDPYLGRVSLVRVFSGTLRPEATVHVAGHALAARGPATHDADERVAHVYAPLGAQLREVPAGIAGDLCAIAKSGTAQTGDTLSDPADPRLIAPWDPPEPLLPVAVRAGTRADEDALARNLGRLVVGDPAMRLERSADTGQLVLWCMGEAHAEVALHHLRTGGVEVATEPVRVALRETFAGTARGHGRHVKQSGGHGQYAIVDLLVEPLPRGTGIVFVDKIVGGSVPHQYVPSVEKGARAQLARGLLAGHPVVDVQVTLVDGRAHSVDSSDAAFQAAAGLALRDAAAAAVILLEPVDEVRVRVPEALVGAVMSDLPARRAHVLGTEADAARPDLALVRAEVPAAELVRYAVELRALTSGAGTFTRAFAHYAPAPPTR</sequence>
<dbReference type="RefSeq" id="WP_189113746.1">
    <property type="nucleotide sequence ID" value="NZ_BMQC01000005.1"/>
</dbReference>
<keyword evidence="4" id="KW-0251">Elongation factor</keyword>
<protein>
    <submittedName>
        <fullName evidence="4">Elongation factor G</fullName>
    </submittedName>
</protein>
<dbReference type="GO" id="GO:0005525">
    <property type="term" value="F:GTP binding"/>
    <property type="evidence" value="ECO:0007669"/>
    <property type="project" value="UniProtKB-KW"/>
</dbReference>
<evidence type="ECO:0000259" key="3">
    <source>
        <dbReference type="PROSITE" id="PS51722"/>
    </source>
</evidence>
<evidence type="ECO:0000313" key="5">
    <source>
        <dbReference type="Proteomes" id="UP000662200"/>
    </source>
</evidence>
<dbReference type="PRINTS" id="PR00315">
    <property type="entry name" value="ELONGATNFCT"/>
</dbReference>
<dbReference type="Pfam" id="PF14492">
    <property type="entry name" value="EFG_III"/>
    <property type="match status" value="1"/>
</dbReference>
<dbReference type="InterPro" id="IPR005225">
    <property type="entry name" value="Small_GTP-bd"/>
</dbReference>
<dbReference type="InterPro" id="IPR000640">
    <property type="entry name" value="EFG_V-like"/>
</dbReference>
<dbReference type="Gene3D" id="3.30.70.870">
    <property type="entry name" value="Elongation Factor G (Translational Gtpase), domain 3"/>
    <property type="match status" value="1"/>
</dbReference>
<dbReference type="NCBIfam" id="NF009377">
    <property type="entry name" value="PRK12740.1-1"/>
    <property type="match status" value="1"/>
</dbReference>
<dbReference type="Gene3D" id="3.30.70.240">
    <property type="match status" value="1"/>
</dbReference>
<dbReference type="Gene3D" id="3.40.50.300">
    <property type="entry name" value="P-loop containing nucleotide triphosphate hydrolases"/>
    <property type="match status" value="1"/>
</dbReference>
<dbReference type="InterPro" id="IPR014721">
    <property type="entry name" value="Ribsml_uS5_D2-typ_fold_subgr"/>
</dbReference>
<proteinExistence type="predicted"/>
<organism evidence="4 5">
    <name type="scientific">Pilimelia terevasa</name>
    <dbReference type="NCBI Taxonomy" id="53372"/>
    <lineage>
        <taxon>Bacteria</taxon>
        <taxon>Bacillati</taxon>
        <taxon>Actinomycetota</taxon>
        <taxon>Actinomycetes</taxon>
        <taxon>Micromonosporales</taxon>
        <taxon>Micromonosporaceae</taxon>
        <taxon>Pilimelia</taxon>
    </lineage>
</organism>
<dbReference type="FunFam" id="3.30.70.240:FF:000001">
    <property type="entry name" value="Elongation factor G"/>
    <property type="match status" value="1"/>
</dbReference>
<evidence type="ECO:0000256" key="2">
    <source>
        <dbReference type="ARBA" id="ARBA00023134"/>
    </source>
</evidence>
<keyword evidence="1" id="KW-0547">Nucleotide-binding</keyword>
<dbReference type="SMART" id="SM00838">
    <property type="entry name" value="EFG_C"/>
    <property type="match status" value="1"/>
</dbReference>
<dbReference type="InterPro" id="IPR000795">
    <property type="entry name" value="T_Tr_GTP-bd_dom"/>
</dbReference>
<dbReference type="GO" id="GO:0032790">
    <property type="term" value="P:ribosome disassembly"/>
    <property type="evidence" value="ECO:0007669"/>
    <property type="project" value="TreeGrafter"/>
</dbReference>
<dbReference type="PANTHER" id="PTHR43261">
    <property type="entry name" value="TRANSLATION ELONGATION FACTOR G-RELATED"/>
    <property type="match status" value="1"/>
</dbReference>
<dbReference type="InterPro" id="IPR035647">
    <property type="entry name" value="EFG_III/V"/>
</dbReference>
<keyword evidence="2" id="KW-0342">GTP-binding</keyword>
<dbReference type="SUPFAM" id="SSF52540">
    <property type="entry name" value="P-loop containing nucleoside triphosphate hydrolases"/>
    <property type="match status" value="1"/>
</dbReference>
<comment type="caution">
    <text evidence="4">The sequence shown here is derived from an EMBL/GenBank/DDBJ whole genome shotgun (WGS) entry which is preliminary data.</text>
</comment>
<reference evidence="4" key="2">
    <citation type="submission" date="2020-09" db="EMBL/GenBank/DDBJ databases">
        <authorList>
            <person name="Sun Q."/>
            <person name="Ohkuma M."/>
        </authorList>
    </citation>
    <scope>NUCLEOTIDE SEQUENCE</scope>
    <source>
        <strain evidence="4">JCM 3091</strain>
    </source>
</reference>
<dbReference type="InterPro" id="IPR009000">
    <property type="entry name" value="Transl_B-barrel_sf"/>
</dbReference>
<dbReference type="InterPro" id="IPR041095">
    <property type="entry name" value="EFG_II"/>
</dbReference>
<dbReference type="Pfam" id="PF00679">
    <property type="entry name" value="EFG_C"/>
    <property type="match status" value="1"/>
</dbReference>
<dbReference type="InterPro" id="IPR005517">
    <property type="entry name" value="Transl_elong_EFG/EF2_IV"/>
</dbReference>
<reference evidence="4" key="1">
    <citation type="journal article" date="2014" name="Int. J. Syst. Evol. Microbiol.">
        <title>Complete genome sequence of Corynebacterium casei LMG S-19264T (=DSM 44701T), isolated from a smear-ripened cheese.</title>
        <authorList>
            <consortium name="US DOE Joint Genome Institute (JGI-PGF)"/>
            <person name="Walter F."/>
            <person name="Albersmeier A."/>
            <person name="Kalinowski J."/>
            <person name="Ruckert C."/>
        </authorList>
    </citation>
    <scope>NUCLEOTIDE SEQUENCE</scope>
    <source>
        <strain evidence="4">JCM 3091</strain>
    </source>
</reference>